<sequence length="290" mass="33945">MIKVENIKKYYGKYLGVEDISFKIKKGEIYGLIGPNGAGKTTTIRAMMGMISIDEGRITIGDKNIPHDLKHIKNKIGYLPGEVNFYENMRVKDFFDFNDRFYKNIDKKYEKELIDLLELETNKKFKELSMGNKKKVGIIQAIVHRPEYIIFDEPTNGLDPLLQHKLYNILEKEKERGATILFSSHILSEVEKICDKVGIVKKGKIIKESNIEELAKVFKKTITIYKLKEINKFKDFEIKEQADSYITYLVKNDDLNSFFEILSKCSYEDIEIKRPSLEEIFIDYYRSDEE</sequence>
<evidence type="ECO:0000313" key="6">
    <source>
        <dbReference type="EMBL" id="PNR98308.1"/>
    </source>
</evidence>
<protein>
    <submittedName>
        <fullName evidence="6">ABC transporter</fullName>
    </submittedName>
</protein>
<accession>A0A2K1P683</accession>
<dbReference type="InterPro" id="IPR003439">
    <property type="entry name" value="ABC_transporter-like_ATP-bd"/>
</dbReference>
<dbReference type="InterPro" id="IPR027417">
    <property type="entry name" value="P-loop_NTPase"/>
</dbReference>
<organism evidence="6 7">
    <name type="scientific">Petrotoga mexicana DSM 14811</name>
    <dbReference type="NCBI Taxonomy" id="1122954"/>
    <lineage>
        <taxon>Bacteria</taxon>
        <taxon>Thermotogati</taxon>
        <taxon>Thermotogota</taxon>
        <taxon>Thermotogae</taxon>
        <taxon>Petrotogales</taxon>
        <taxon>Petrotogaceae</taxon>
        <taxon>Petrotoga</taxon>
    </lineage>
</organism>
<proteinExistence type="inferred from homology"/>
<dbReference type="AlphaFoldDB" id="A0A2K1P683"/>
<evidence type="ECO:0000259" key="5">
    <source>
        <dbReference type="PROSITE" id="PS50893"/>
    </source>
</evidence>
<dbReference type="PANTHER" id="PTHR42711">
    <property type="entry name" value="ABC TRANSPORTER ATP-BINDING PROTEIN"/>
    <property type="match status" value="1"/>
</dbReference>
<dbReference type="Proteomes" id="UP000236604">
    <property type="component" value="Unassembled WGS sequence"/>
</dbReference>
<dbReference type="InterPro" id="IPR050763">
    <property type="entry name" value="ABC_transporter_ATP-binding"/>
</dbReference>
<keyword evidence="7" id="KW-1185">Reference proteome</keyword>
<dbReference type="Gene3D" id="3.40.50.300">
    <property type="entry name" value="P-loop containing nucleotide triphosphate hydrolases"/>
    <property type="match status" value="1"/>
</dbReference>
<dbReference type="SUPFAM" id="SSF52540">
    <property type="entry name" value="P-loop containing nucleoside triphosphate hydrolases"/>
    <property type="match status" value="1"/>
</dbReference>
<name>A0A2K1P683_9BACT</name>
<evidence type="ECO:0000256" key="1">
    <source>
        <dbReference type="ARBA" id="ARBA00005417"/>
    </source>
</evidence>
<reference evidence="6 7" key="1">
    <citation type="submission" date="2013-12" db="EMBL/GenBank/DDBJ databases">
        <title>Comparative genomics of Petrotoga isolates.</title>
        <authorList>
            <person name="Nesbo C.L."/>
            <person name="Charchuk R."/>
            <person name="Chow K."/>
        </authorList>
    </citation>
    <scope>NUCLEOTIDE SEQUENCE [LARGE SCALE GENOMIC DNA]</scope>
    <source>
        <strain evidence="6 7">DSM 14811</strain>
    </source>
</reference>
<dbReference type="SMART" id="SM00382">
    <property type="entry name" value="AAA"/>
    <property type="match status" value="1"/>
</dbReference>
<dbReference type="PROSITE" id="PS50893">
    <property type="entry name" value="ABC_TRANSPORTER_2"/>
    <property type="match status" value="1"/>
</dbReference>
<evidence type="ECO:0000313" key="7">
    <source>
        <dbReference type="Proteomes" id="UP000236604"/>
    </source>
</evidence>
<comment type="similarity">
    <text evidence="1">Belongs to the ABC transporter superfamily.</text>
</comment>
<dbReference type="InterPro" id="IPR003593">
    <property type="entry name" value="AAA+_ATPase"/>
</dbReference>
<evidence type="ECO:0000256" key="3">
    <source>
        <dbReference type="ARBA" id="ARBA00022741"/>
    </source>
</evidence>
<comment type="caution">
    <text evidence="6">The sequence shown here is derived from an EMBL/GenBank/DDBJ whole genome shotgun (WGS) entry which is preliminary data.</text>
</comment>
<dbReference type="GO" id="GO:0005524">
    <property type="term" value="F:ATP binding"/>
    <property type="evidence" value="ECO:0007669"/>
    <property type="project" value="UniProtKB-KW"/>
</dbReference>
<dbReference type="CDD" id="cd03230">
    <property type="entry name" value="ABC_DR_subfamily_A"/>
    <property type="match status" value="1"/>
</dbReference>
<dbReference type="Pfam" id="PF00005">
    <property type="entry name" value="ABC_tran"/>
    <property type="match status" value="1"/>
</dbReference>
<keyword evidence="2" id="KW-0813">Transport</keyword>
<dbReference type="PANTHER" id="PTHR42711:SF5">
    <property type="entry name" value="ABC TRANSPORTER ATP-BINDING PROTEIN NATA"/>
    <property type="match status" value="1"/>
</dbReference>
<dbReference type="EMBL" id="AZRN01000034">
    <property type="protein sequence ID" value="PNR98308.1"/>
    <property type="molecule type" value="Genomic_DNA"/>
</dbReference>
<keyword evidence="4" id="KW-0067">ATP-binding</keyword>
<keyword evidence="3" id="KW-0547">Nucleotide-binding</keyword>
<dbReference type="GO" id="GO:0016887">
    <property type="term" value="F:ATP hydrolysis activity"/>
    <property type="evidence" value="ECO:0007669"/>
    <property type="project" value="InterPro"/>
</dbReference>
<gene>
    <name evidence="6" type="ORF">X927_09205</name>
</gene>
<feature type="domain" description="ABC transporter" evidence="5">
    <location>
        <begin position="2"/>
        <end position="227"/>
    </location>
</feature>
<evidence type="ECO:0000256" key="4">
    <source>
        <dbReference type="ARBA" id="ARBA00022840"/>
    </source>
</evidence>
<evidence type="ECO:0000256" key="2">
    <source>
        <dbReference type="ARBA" id="ARBA00022448"/>
    </source>
</evidence>